<keyword evidence="2" id="KW-1185">Reference proteome</keyword>
<dbReference type="EMBL" id="VCPC01000001">
    <property type="protein sequence ID" value="TMV14698.1"/>
    <property type="molecule type" value="Genomic_DNA"/>
</dbReference>
<evidence type="ECO:0000313" key="2">
    <source>
        <dbReference type="Proteomes" id="UP001191082"/>
    </source>
</evidence>
<dbReference type="InterPro" id="IPR021323">
    <property type="entry name" value="DUF2927"/>
</dbReference>
<protein>
    <submittedName>
        <fullName evidence="1">DUF2927 domain-containing protein</fullName>
    </submittedName>
</protein>
<dbReference type="Proteomes" id="UP001191082">
    <property type="component" value="Unassembled WGS sequence"/>
</dbReference>
<proteinExistence type="predicted"/>
<dbReference type="PROSITE" id="PS51257">
    <property type="entry name" value="PROKAR_LIPOPROTEIN"/>
    <property type="match status" value="1"/>
</dbReference>
<evidence type="ECO:0000313" key="1">
    <source>
        <dbReference type="EMBL" id="TMV14698.1"/>
    </source>
</evidence>
<dbReference type="RefSeq" id="WP_138862050.1">
    <property type="nucleotide sequence ID" value="NZ_VCPC01000001.1"/>
</dbReference>
<name>A0ABY2XE02_9RHOB</name>
<organism evidence="1 2">
    <name type="scientific">Arenibacterium halophilum</name>
    <dbReference type="NCBI Taxonomy" id="2583821"/>
    <lineage>
        <taxon>Bacteria</taxon>
        <taxon>Pseudomonadati</taxon>
        <taxon>Pseudomonadota</taxon>
        <taxon>Alphaproteobacteria</taxon>
        <taxon>Rhodobacterales</taxon>
        <taxon>Paracoccaceae</taxon>
        <taxon>Arenibacterium</taxon>
    </lineage>
</organism>
<sequence length="454" mass="50017">MKMWALLCAVLMLAACESDTSPDQPTRAQIGESSLPPMKTFGVSYVRPPVYSNVNIAQDFLDLHFQLESGRELPNFTRFEGPITLRVAGQAPASLKTDLTALLARLNREAGISISEISRGEANITVEAVNRSEIKRALPQAACFVVPNVSSLAEFMRNRRAPQTNWSMLRERYRMAVFLPNDTAPQEVRDCLHEELAQALGPLNDMYRLADSVFNDDNVHTILTGYDMLILRATYAPELHSGMSRTEVASRLPGILTRMNPRGDSEPSHAISATPRNWIADVQTALGPGVTLTTRRAAAARAARTASELGWQDHRRAFSHYMLGRMIQATDPVLAQQHYSNAMSYLERTPGTELHRAFIATQTAAFSVARGRGDEALARIEPHLDIARRAENAALLATLMLLQAEALDLLGRDEEAQAVRLDSLGWARYGFGSDGAVRAKMKEIAALAPKARRG</sequence>
<gene>
    <name evidence="1" type="ORF">FGK64_01570</name>
</gene>
<dbReference type="Pfam" id="PF11150">
    <property type="entry name" value="DUF2927"/>
    <property type="match status" value="1"/>
</dbReference>
<reference evidence="1 2" key="1">
    <citation type="submission" date="2019-05" db="EMBL/GenBank/DDBJ databases">
        <title>Marivita sp. nov. isolated from sea sediment.</title>
        <authorList>
            <person name="Kim W."/>
        </authorList>
    </citation>
    <scope>NUCLEOTIDE SEQUENCE [LARGE SCALE GENOMIC DNA]</scope>
    <source>
        <strain evidence="1 2">CAU 1492</strain>
    </source>
</reference>
<accession>A0ABY2XE02</accession>
<comment type="caution">
    <text evidence="1">The sequence shown here is derived from an EMBL/GenBank/DDBJ whole genome shotgun (WGS) entry which is preliminary data.</text>
</comment>